<evidence type="ECO:0000313" key="1">
    <source>
        <dbReference type="EMBL" id="KAJ8641095.1"/>
    </source>
</evidence>
<proteinExistence type="predicted"/>
<reference evidence="1 2" key="1">
    <citation type="journal article" date="2022" name="Hortic Res">
        <title>A haplotype resolved chromosomal level avocado genome allows analysis of novel avocado genes.</title>
        <authorList>
            <person name="Nath O."/>
            <person name="Fletcher S.J."/>
            <person name="Hayward A."/>
            <person name="Shaw L.M."/>
            <person name="Masouleh A.K."/>
            <person name="Furtado A."/>
            <person name="Henry R.J."/>
            <person name="Mitter N."/>
        </authorList>
    </citation>
    <scope>NUCLEOTIDE SEQUENCE [LARGE SCALE GENOMIC DNA]</scope>
    <source>
        <strain evidence="2">cv. Hass</strain>
    </source>
</reference>
<organism evidence="1 2">
    <name type="scientific">Persea americana</name>
    <name type="common">Avocado</name>
    <dbReference type="NCBI Taxonomy" id="3435"/>
    <lineage>
        <taxon>Eukaryota</taxon>
        <taxon>Viridiplantae</taxon>
        <taxon>Streptophyta</taxon>
        <taxon>Embryophyta</taxon>
        <taxon>Tracheophyta</taxon>
        <taxon>Spermatophyta</taxon>
        <taxon>Magnoliopsida</taxon>
        <taxon>Magnoliidae</taxon>
        <taxon>Laurales</taxon>
        <taxon>Lauraceae</taxon>
        <taxon>Persea</taxon>
    </lineage>
</organism>
<protein>
    <submittedName>
        <fullName evidence="1">Uncharacterized protein</fullName>
    </submittedName>
</protein>
<comment type="caution">
    <text evidence="1">The sequence shown here is derived from an EMBL/GenBank/DDBJ whole genome shotgun (WGS) entry which is preliminary data.</text>
</comment>
<dbReference type="Proteomes" id="UP001234297">
    <property type="component" value="Chromosome 5"/>
</dbReference>
<evidence type="ECO:0000313" key="2">
    <source>
        <dbReference type="Proteomes" id="UP001234297"/>
    </source>
</evidence>
<keyword evidence="2" id="KW-1185">Reference proteome</keyword>
<gene>
    <name evidence="1" type="ORF">MRB53_017789</name>
</gene>
<dbReference type="EMBL" id="CM056813">
    <property type="protein sequence ID" value="KAJ8641095.1"/>
    <property type="molecule type" value="Genomic_DNA"/>
</dbReference>
<name>A0ACC2M639_PERAE</name>
<accession>A0ACC2M639</accession>
<sequence>MVYLFNFCFKETGGNPVIYKVRKVEGVFPSFLSLSSAGVCRKKETKSLSASGSGDLTVFRALLFIGTSLSTVSRRGEIHCSVYFNLSL</sequence>